<dbReference type="Gene3D" id="3.30.70.260">
    <property type="match status" value="1"/>
</dbReference>
<dbReference type="AlphaFoldDB" id="A0AAV9CJU2"/>
<accession>A0AAV9CJU2</accession>
<reference evidence="3" key="1">
    <citation type="journal article" date="2023" name="Nat. Commun.">
        <title>Diploid and tetraploid genomes of Acorus and the evolution of monocots.</title>
        <authorList>
            <person name="Ma L."/>
            <person name="Liu K.W."/>
            <person name="Li Z."/>
            <person name="Hsiao Y.Y."/>
            <person name="Qi Y."/>
            <person name="Fu T."/>
            <person name="Tang G.D."/>
            <person name="Zhang D."/>
            <person name="Sun W.H."/>
            <person name="Liu D.K."/>
            <person name="Li Y."/>
            <person name="Chen G.Z."/>
            <person name="Liu X.D."/>
            <person name="Liao X.Y."/>
            <person name="Jiang Y.T."/>
            <person name="Yu X."/>
            <person name="Hao Y."/>
            <person name="Huang J."/>
            <person name="Zhao X.W."/>
            <person name="Ke S."/>
            <person name="Chen Y.Y."/>
            <person name="Wu W.L."/>
            <person name="Hsu J.L."/>
            <person name="Lin Y.F."/>
            <person name="Huang M.D."/>
            <person name="Li C.Y."/>
            <person name="Huang L."/>
            <person name="Wang Z.W."/>
            <person name="Zhao X."/>
            <person name="Zhong W.Y."/>
            <person name="Peng D.H."/>
            <person name="Ahmad S."/>
            <person name="Lan S."/>
            <person name="Zhang J.S."/>
            <person name="Tsai W.C."/>
            <person name="Van de Peer Y."/>
            <person name="Liu Z.J."/>
        </authorList>
    </citation>
    <scope>NUCLEOTIDE SEQUENCE</scope>
    <source>
        <strain evidence="3">CP</strain>
    </source>
</reference>
<reference evidence="3" key="2">
    <citation type="submission" date="2023-06" db="EMBL/GenBank/DDBJ databases">
        <authorList>
            <person name="Ma L."/>
            <person name="Liu K.-W."/>
            <person name="Li Z."/>
            <person name="Hsiao Y.-Y."/>
            <person name="Qi Y."/>
            <person name="Fu T."/>
            <person name="Tang G."/>
            <person name="Zhang D."/>
            <person name="Sun W.-H."/>
            <person name="Liu D.-K."/>
            <person name="Li Y."/>
            <person name="Chen G.-Z."/>
            <person name="Liu X.-D."/>
            <person name="Liao X.-Y."/>
            <person name="Jiang Y.-T."/>
            <person name="Yu X."/>
            <person name="Hao Y."/>
            <person name="Huang J."/>
            <person name="Zhao X.-W."/>
            <person name="Ke S."/>
            <person name="Chen Y.-Y."/>
            <person name="Wu W.-L."/>
            <person name="Hsu J.-L."/>
            <person name="Lin Y.-F."/>
            <person name="Huang M.-D."/>
            <person name="Li C.-Y."/>
            <person name="Huang L."/>
            <person name="Wang Z.-W."/>
            <person name="Zhao X."/>
            <person name="Zhong W.-Y."/>
            <person name="Peng D.-H."/>
            <person name="Ahmad S."/>
            <person name="Lan S."/>
            <person name="Zhang J.-S."/>
            <person name="Tsai W.-C."/>
            <person name="Van De Peer Y."/>
            <person name="Liu Z.-J."/>
        </authorList>
    </citation>
    <scope>NUCLEOTIDE SEQUENCE</scope>
    <source>
        <strain evidence="3">CP</strain>
        <tissue evidence="3">Leaves</tissue>
    </source>
</reference>
<dbReference type="GO" id="GO:0009535">
    <property type="term" value="C:chloroplast thylakoid membrane"/>
    <property type="evidence" value="ECO:0007669"/>
    <property type="project" value="TreeGrafter"/>
</dbReference>
<keyword evidence="1 2" id="KW-0677">Repeat</keyword>
<name>A0AAV9CJU2_ACOCL</name>
<dbReference type="GO" id="GO:0009570">
    <property type="term" value="C:chloroplast stroma"/>
    <property type="evidence" value="ECO:0007669"/>
    <property type="project" value="TreeGrafter"/>
</dbReference>
<evidence type="ECO:0000256" key="2">
    <source>
        <dbReference type="RuleBase" id="RU369043"/>
    </source>
</evidence>
<evidence type="ECO:0000256" key="1">
    <source>
        <dbReference type="ARBA" id="ARBA00022737"/>
    </source>
</evidence>
<proteinExistence type="predicted"/>
<dbReference type="GO" id="GO:0016597">
    <property type="term" value="F:amino acid binding"/>
    <property type="evidence" value="ECO:0007669"/>
    <property type="project" value="UniProtKB-UniRule"/>
</dbReference>
<dbReference type="PANTHER" id="PTHR31096">
    <property type="entry name" value="ACT DOMAIN-CONTAINING PROTEIN ACR4-RELATED"/>
    <property type="match status" value="1"/>
</dbReference>
<dbReference type="EMBL" id="JAUJYO010000019">
    <property type="protein sequence ID" value="KAK1288619.1"/>
    <property type="molecule type" value="Genomic_DNA"/>
</dbReference>
<evidence type="ECO:0000313" key="3">
    <source>
        <dbReference type="EMBL" id="KAK1288619.1"/>
    </source>
</evidence>
<comment type="caution">
    <text evidence="3">The sequence shown here is derived from an EMBL/GenBank/DDBJ whole genome shotgun (WGS) entry which is preliminary data.</text>
</comment>
<sequence>MARSYEYRAVVGGERSAQLGVAFGPLLYVEAVDRPKLLLDLVKIITDINISVESGEFDTEGLLAKAKFHVSYKDKAISKPLQKVLMNPTQG</sequence>
<organism evidence="3 4">
    <name type="scientific">Acorus calamus</name>
    <name type="common">Sweet flag</name>
    <dbReference type="NCBI Taxonomy" id="4465"/>
    <lineage>
        <taxon>Eukaryota</taxon>
        <taxon>Viridiplantae</taxon>
        <taxon>Streptophyta</taxon>
        <taxon>Embryophyta</taxon>
        <taxon>Tracheophyta</taxon>
        <taxon>Spermatophyta</taxon>
        <taxon>Magnoliopsida</taxon>
        <taxon>Liliopsida</taxon>
        <taxon>Acoraceae</taxon>
        <taxon>Acorus</taxon>
    </lineage>
</organism>
<gene>
    <name evidence="3" type="ORF">QJS10_CPB19g01188</name>
</gene>
<keyword evidence="4" id="KW-1185">Reference proteome</keyword>
<dbReference type="Proteomes" id="UP001180020">
    <property type="component" value="Unassembled WGS sequence"/>
</dbReference>
<evidence type="ECO:0000313" key="4">
    <source>
        <dbReference type="Proteomes" id="UP001180020"/>
    </source>
</evidence>
<protein>
    <recommendedName>
        <fullName evidence="2">ACT domain-containing protein ACR</fullName>
    </recommendedName>
    <alternativeName>
        <fullName evidence="2">Protein ACT DOMAIN REPEATS</fullName>
    </alternativeName>
</protein>
<comment type="function">
    <text evidence="2">Binds amino acids.</text>
</comment>
<dbReference type="InterPro" id="IPR040217">
    <property type="entry name" value="ACR1-12"/>
</dbReference>
<dbReference type="PANTHER" id="PTHR31096:SF16">
    <property type="entry name" value="ACT DOMAIN-CONTAINING PROTEIN ACR11"/>
    <property type="match status" value="1"/>
</dbReference>